<keyword evidence="9" id="KW-1185">Reference proteome</keyword>
<dbReference type="Proteomes" id="UP000325579">
    <property type="component" value="Unassembled WGS sequence"/>
</dbReference>
<keyword evidence="4 6" id="KW-0472">Membrane</keyword>
<dbReference type="EMBL" id="ML736791">
    <property type="protein sequence ID" value="KAE8402131.1"/>
    <property type="molecule type" value="Genomic_DNA"/>
</dbReference>
<name>A0A5N7D6U7_9EURO</name>
<feature type="transmembrane region" description="Helical" evidence="6">
    <location>
        <begin position="191"/>
        <end position="212"/>
    </location>
</feature>
<evidence type="ECO:0000256" key="4">
    <source>
        <dbReference type="ARBA" id="ARBA00023136"/>
    </source>
</evidence>
<comment type="similarity">
    <text evidence="5">Belongs to the SAT4 family.</text>
</comment>
<dbReference type="GO" id="GO:0016020">
    <property type="term" value="C:membrane"/>
    <property type="evidence" value="ECO:0007669"/>
    <property type="project" value="UniProtKB-SubCell"/>
</dbReference>
<comment type="subcellular location">
    <subcellularLocation>
        <location evidence="1">Membrane</location>
        <topology evidence="1">Multi-pass membrane protein</topology>
    </subcellularLocation>
</comment>
<keyword evidence="2 6" id="KW-0812">Transmembrane</keyword>
<proteinExistence type="inferred from homology"/>
<gene>
    <name evidence="8" type="ORF">BDV37DRAFT_284944</name>
</gene>
<feature type="domain" description="Rhodopsin" evidence="7">
    <location>
        <begin position="51"/>
        <end position="238"/>
    </location>
</feature>
<dbReference type="RefSeq" id="XP_031939450.1">
    <property type="nucleotide sequence ID" value="XM_032087616.1"/>
</dbReference>
<evidence type="ECO:0000256" key="5">
    <source>
        <dbReference type="ARBA" id="ARBA00038359"/>
    </source>
</evidence>
<dbReference type="OrthoDB" id="4682787at2759"/>
<feature type="transmembrane region" description="Helical" evidence="6">
    <location>
        <begin position="65"/>
        <end position="88"/>
    </location>
</feature>
<dbReference type="PANTHER" id="PTHR33048:SF47">
    <property type="entry name" value="INTEGRAL MEMBRANE PROTEIN-RELATED"/>
    <property type="match status" value="1"/>
</dbReference>
<keyword evidence="3 6" id="KW-1133">Transmembrane helix</keyword>
<evidence type="ECO:0000256" key="3">
    <source>
        <dbReference type="ARBA" id="ARBA00022989"/>
    </source>
</evidence>
<dbReference type="AlphaFoldDB" id="A0A5N7D6U7"/>
<evidence type="ECO:0000259" key="7">
    <source>
        <dbReference type="Pfam" id="PF20684"/>
    </source>
</evidence>
<evidence type="ECO:0000313" key="9">
    <source>
        <dbReference type="Proteomes" id="UP000325579"/>
    </source>
</evidence>
<feature type="transmembrane region" description="Helical" evidence="6">
    <location>
        <begin position="146"/>
        <end position="171"/>
    </location>
</feature>
<dbReference type="InterPro" id="IPR052337">
    <property type="entry name" value="SAT4-like"/>
</dbReference>
<feature type="transmembrane region" description="Helical" evidence="6">
    <location>
        <begin position="32"/>
        <end position="53"/>
    </location>
</feature>
<evidence type="ECO:0000256" key="1">
    <source>
        <dbReference type="ARBA" id="ARBA00004141"/>
    </source>
</evidence>
<feature type="transmembrane region" description="Helical" evidence="6">
    <location>
        <begin position="108"/>
        <end position="134"/>
    </location>
</feature>
<dbReference type="InterPro" id="IPR049326">
    <property type="entry name" value="Rhodopsin_dom_fungi"/>
</dbReference>
<evidence type="ECO:0000256" key="6">
    <source>
        <dbReference type="SAM" id="Phobius"/>
    </source>
</evidence>
<accession>A0A5N7D6U7</accession>
<evidence type="ECO:0000313" key="8">
    <source>
        <dbReference type="EMBL" id="KAE8402131.1"/>
    </source>
</evidence>
<dbReference type="Pfam" id="PF20684">
    <property type="entry name" value="Fung_rhodopsin"/>
    <property type="match status" value="1"/>
</dbReference>
<organism evidence="8 9">
    <name type="scientific">Aspergillus pseudonomiae</name>
    <dbReference type="NCBI Taxonomy" id="1506151"/>
    <lineage>
        <taxon>Eukaryota</taxon>
        <taxon>Fungi</taxon>
        <taxon>Dikarya</taxon>
        <taxon>Ascomycota</taxon>
        <taxon>Pezizomycotina</taxon>
        <taxon>Eurotiomycetes</taxon>
        <taxon>Eurotiomycetidae</taxon>
        <taxon>Eurotiales</taxon>
        <taxon>Aspergillaceae</taxon>
        <taxon>Aspergillus</taxon>
        <taxon>Aspergillus subgen. Circumdati</taxon>
    </lineage>
</organism>
<protein>
    <recommendedName>
        <fullName evidence="7">Rhodopsin domain-containing protein</fullName>
    </recommendedName>
</protein>
<dbReference type="PANTHER" id="PTHR33048">
    <property type="entry name" value="PTH11-LIKE INTEGRAL MEMBRANE PROTEIN (AFU_ORTHOLOGUE AFUA_5G11245)"/>
    <property type="match status" value="1"/>
</dbReference>
<reference evidence="8 9" key="1">
    <citation type="submission" date="2019-04" db="EMBL/GenBank/DDBJ databases">
        <authorList>
            <consortium name="DOE Joint Genome Institute"/>
            <person name="Mondo S."/>
            <person name="Kjaerbolling I."/>
            <person name="Vesth T."/>
            <person name="Frisvad J.C."/>
            <person name="Nybo J.L."/>
            <person name="Theobald S."/>
            <person name="Kildgaard S."/>
            <person name="Isbrandt T."/>
            <person name="Kuo A."/>
            <person name="Sato A."/>
            <person name="Lyhne E.K."/>
            <person name="Kogle M.E."/>
            <person name="Wiebenga A."/>
            <person name="Kun R.S."/>
            <person name="Lubbers R.J."/>
            <person name="Makela M.R."/>
            <person name="Barry K."/>
            <person name="Chovatia M."/>
            <person name="Clum A."/>
            <person name="Daum C."/>
            <person name="Haridas S."/>
            <person name="He G."/>
            <person name="LaButti K."/>
            <person name="Lipzen A."/>
            <person name="Riley R."/>
            <person name="Salamov A."/>
            <person name="Simmons B.A."/>
            <person name="Magnuson J.K."/>
            <person name="Henrissat B."/>
            <person name="Mortensen U.H."/>
            <person name="Larsen T.O."/>
            <person name="Devries R.P."/>
            <person name="Grigoriev I.V."/>
            <person name="Machida M."/>
            <person name="Baker S.E."/>
            <person name="Andersen M.R."/>
            <person name="Cantor M.N."/>
            <person name="Hua S.X."/>
        </authorList>
    </citation>
    <scope>NUCLEOTIDE SEQUENCE [LARGE SCALE GENOMIC DNA]</scope>
    <source>
        <strain evidence="8 9">CBS 119388</strain>
    </source>
</reference>
<sequence length="239" mass="27118">MAEQLQKLLQGPAGIPPPGVEPNLLDPPNQRVSGQAAILICGITASIALFMRIYTRVFVIRKTSISDYTIIVAWGIYVGLCVICWLGNDAGPGVDMWNLRLRDFRRMQYWFHAGSIIYGIPIFFIKASILLQIVDIFVPNRRNDPMFWICHTLIWVNFIYYLIGSILEIFACRPLNKAWDPLITHGSCMDMFLLNCIASSVNAASDIIILILPQTRIWRLQMPLRKKLAASAVFLFSIM</sequence>
<evidence type="ECO:0000256" key="2">
    <source>
        <dbReference type="ARBA" id="ARBA00022692"/>
    </source>
</evidence>
<dbReference type="GeneID" id="43672307"/>